<reference evidence="1" key="1">
    <citation type="submission" date="2022-06" db="EMBL/GenBank/DDBJ databases">
        <title>Physiological and biochemical characterization and genomic elucidation of a strain of the genus Ensifer adhaerens M8 that combines arsenic oxidation and chromium reduction.</title>
        <authorList>
            <person name="Li X."/>
            <person name="Yu c."/>
        </authorList>
    </citation>
    <scope>NUCLEOTIDE SEQUENCE</scope>
    <source>
        <strain evidence="1">M8</strain>
        <plasmid evidence="1">pB</plasmid>
    </source>
</reference>
<evidence type="ECO:0000313" key="1">
    <source>
        <dbReference type="EMBL" id="USJ27777.1"/>
    </source>
</evidence>
<evidence type="ECO:0000313" key="2">
    <source>
        <dbReference type="EMBL" id="WFP94900.1"/>
    </source>
</evidence>
<keyword evidence="4" id="KW-1185">Reference proteome</keyword>
<name>A0A9Q8YGL3_ENSAD</name>
<proteinExistence type="predicted"/>
<dbReference type="Proteomes" id="UP001214094">
    <property type="component" value="Plasmid unnamedB"/>
</dbReference>
<gene>
    <name evidence="1" type="ORF">NE863_28210</name>
    <name evidence="2" type="ORF">P4B07_34560</name>
</gene>
<dbReference type="RefSeq" id="WP_029742822.1">
    <property type="nucleotide sequence ID" value="NZ_CP015882.1"/>
</dbReference>
<reference evidence="2 4" key="2">
    <citation type="submission" date="2023-03" db="EMBL/GenBank/DDBJ databases">
        <title>Comparative genome and transcriptome analysis combination mining strategies for increasing vitamin B12 production of Ensifer adhaerens strain.</title>
        <authorList>
            <person name="Yongheng L."/>
        </authorList>
    </citation>
    <scope>NUCLEOTIDE SEQUENCE [LARGE SCALE GENOMIC DNA]</scope>
    <source>
        <strain evidence="2 4">Casida A-T305</strain>
        <plasmid evidence="2 4">unnamedB</plasmid>
    </source>
</reference>
<accession>A0A9Q8YGL3</accession>
<geneLocation type="plasmid" evidence="1 3">
    <name>pB</name>
</geneLocation>
<protein>
    <submittedName>
        <fullName evidence="1">Uncharacterized protein</fullName>
    </submittedName>
</protein>
<dbReference type="AlphaFoldDB" id="A0A9Q8YGL3"/>
<sequence length="77" mass="9033">MANFNNIPVADFAYRLEAMTKDEVFSVMTDLEAASERVEGAERDEVLARIVITEEEIEKRFPGQLLAPYREWKRRNR</sequence>
<dbReference type="GeneID" id="29523016"/>
<dbReference type="Proteomes" id="UP001055460">
    <property type="component" value="Plasmid pB"/>
</dbReference>
<keyword evidence="1" id="KW-0614">Plasmid</keyword>
<dbReference type="EMBL" id="CP121310">
    <property type="protein sequence ID" value="WFP94900.1"/>
    <property type="molecule type" value="Genomic_DNA"/>
</dbReference>
<geneLocation type="plasmid" evidence="2 4">
    <name>unnamedB</name>
</geneLocation>
<evidence type="ECO:0000313" key="4">
    <source>
        <dbReference type="Proteomes" id="UP001214094"/>
    </source>
</evidence>
<dbReference type="KEGG" id="eah:FA04_34020"/>
<dbReference type="OrthoDB" id="8296990at2"/>
<organism evidence="1 3">
    <name type="scientific">Ensifer adhaerens</name>
    <name type="common">Sinorhizobium morelense</name>
    <dbReference type="NCBI Taxonomy" id="106592"/>
    <lineage>
        <taxon>Bacteria</taxon>
        <taxon>Pseudomonadati</taxon>
        <taxon>Pseudomonadota</taxon>
        <taxon>Alphaproteobacteria</taxon>
        <taxon>Hyphomicrobiales</taxon>
        <taxon>Rhizobiaceae</taxon>
        <taxon>Sinorhizobium/Ensifer group</taxon>
        <taxon>Ensifer</taxon>
    </lineage>
</organism>
<dbReference type="EMBL" id="CP098809">
    <property type="protein sequence ID" value="USJ27777.1"/>
    <property type="molecule type" value="Genomic_DNA"/>
</dbReference>
<evidence type="ECO:0000313" key="3">
    <source>
        <dbReference type="Proteomes" id="UP001055460"/>
    </source>
</evidence>